<feature type="domain" description="AB hydrolase-1" evidence="7">
    <location>
        <begin position="52"/>
        <end position="336"/>
    </location>
</feature>
<evidence type="ECO:0000256" key="2">
    <source>
        <dbReference type="ARBA" id="ARBA00022729"/>
    </source>
</evidence>
<dbReference type="SUPFAM" id="SSF53474">
    <property type="entry name" value="alpha/beta-Hydrolases"/>
    <property type="match status" value="1"/>
</dbReference>
<dbReference type="InterPro" id="IPR000073">
    <property type="entry name" value="AB_hydrolase_1"/>
</dbReference>
<keyword evidence="3" id="KW-0378">Hydrolase</keyword>
<keyword evidence="6" id="KW-0325">Glycoprotein</keyword>
<dbReference type="AlphaFoldDB" id="A0A7R9B5I3"/>
<evidence type="ECO:0000256" key="4">
    <source>
        <dbReference type="ARBA" id="ARBA00022963"/>
    </source>
</evidence>
<dbReference type="InterPro" id="IPR029058">
    <property type="entry name" value="AB_hydrolase_fold"/>
</dbReference>
<sequence length="363" mass="41850">MVGSLNLNVTAFLLADSGYDIWLVNVRGNYYSQEHTKLSTNQSEYWNFRMEAFLLADSGYDIWLANVRGNYYSQKHTKLSTNQSEYWNFSYHEMGLYDLSATINYILSVTGEKRLFYIGVSMGTTIFYVLTSSRPEYNSKIRAMFSLAPAAYFGTLRSPLFKFVKSRTSIFLKILSMFGSHGLLPRRRLTADIAEKYCGDGAQTQDQCTRLFALVTGEPLDKINKTAIPFYINHLISGTSEKTLAHYFQNIASEEFQLYDYKYGGNVRNYGMTKPPKYNLRLYDYKYGGNVMNYGMTKPPKYNLSLITAPVALHYSQDDQLVHPNGVKKLQEQLPNCIGMLILREYPVNSEELEDYRIERNYD</sequence>
<organism evidence="8">
    <name type="scientific">Timema shepardi</name>
    <name type="common">Walking stick</name>
    <dbReference type="NCBI Taxonomy" id="629360"/>
    <lineage>
        <taxon>Eukaryota</taxon>
        <taxon>Metazoa</taxon>
        <taxon>Ecdysozoa</taxon>
        <taxon>Arthropoda</taxon>
        <taxon>Hexapoda</taxon>
        <taxon>Insecta</taxon>
        <taxon>Pterygota</taxon>
        <taxon>Neoptera</taxon>
        <taxon>Polyneoptera</taxon>
        <taxon>Phasmatodea</taxon>
        <taxon>Timematodea</taxon>
        <taxon>Timematoidea</taxon>
        <taxon>Timematidae</taxon>
        <taxon>Timema</taxon>
    </lineage>
</organism>
<dbReference type="PANTHER" id="PTHR11005">
    <property type="entry name" value="LYSOSOMAL ACID LIPASE-RELATED"/>
    <property type="match status" value="1"/>
</dbReference>
<dbReference type="InterPro" id="IPR025483">
    <property type="entry name" value="Lipase_euk"/>
</dbReference>
<keyword evidence="4" id="KW-0442">Lipid degradation</keyword>
<reference evidence="8" key="1">
    <citation type="submission" date="2020-11" db="EMBL/GenBank/DDBJ databases">
        <authorList>
            <person name="Tran Van P."/>
        </authorList>
    </citation>
    <scope>NUCLEOTIDE SEQUENCE</scope>
</reference>
<evidence type="ECO:0000259" key="7">
    <source>
        <dbReference type="Pfam" id="PF00561"/>
    </source>
</evidence>
<evidence type="ECO:0000256" key="3">
    <source>
        <dbReference type="ARBA" id="ARBA00022801"/>
    </source>
</evidence>
<evidence type="ECO:0000313" key="8">
    <source>
        <dbReference type="EMBL" id="CAD7265973.1"/>
    </source>
</evidence>
<dbReference type="EMBL" id="OC006187">
    <property type="protein sequence ID" value="CAD7265973.1"/>
    <property type="molecule type" value="Genomic_DNA"/>
</dbReference>
<dbReference type="GO" id="GO:0016042">
    <property type="term" value="P:lipid catabolic process"/>
    <property type="evidence" value="ECO:0007669"/>
    <property type="project" value="UniProtKB-KW"/>
</dbReference>
<evidence type="ECO:0000256" key="1">
    <source>
        <dbReference type="ARBA" id="ARBA00010701"/>
    </source>
</evidence>
<evidence type="ECO:0000256" key="5">
    <source>
        <dbReference type="ARBA" id="ARBA00023098"/>
    </source>
</evidence>
<name>A0A7R9B5I3_TIMSH</name>
<accession>A0A7R9B5I3</accession>
<dbReference type="Gene3D" id="3.40.50.1820">
    <property type="entry name" value="alpha/beta hydrolase"/>
    <property type="match status" value="3"/>
</dbReference>
<comment type="similarity">
    <text evidence="1">Belongs to the AB hydrolase superfamily. Lipase family.</text>
</comment>
<dbReference type="Pfam" id="PF00561">
    <property type="entry name" value="Abhydrolase_1"/>
    <property type="match status" value="1"/>
</dbReference>
<protein>
    <recommendedName>
        <fullName evidence="7">AB hydrolase-1 domain-containing protein</fullName>
    </recommendedName>
</protein>
<dbReference type="FunFam" id="3.40.50.1820:FF:000057">
    <property type="entry name" value="Lipase"/>
    <property type="match status" value="1"/>
</dbReference>
<keyword evidence="2" id="KW-0732">Signal</keyword>
<keyword evidence="5" id="KW-0443">Lipid metabolism</keyword>
<gene>
    <name evidence="8" type="ORF">TSIB3V08_LOCUS10001</name>
</gene>
<proteinExistence type="inferred from homology"/>
<evidence type="ECO:0000256" key="6">
    <source>
        <dbReference type="ARBA" id="ARBA00023180"/>
    </source>
</evidence>
<dbReference type="GO" id="GO:0016788">
    <property type="term" value="F:hydrolase activity, acting on ester bonds"/>
    <property type="evidence" value="ECO:0007669"/>
    <property type="project" value="InterPro"/>
</dbReference>
<dbReference type="PIRSF" id="PIRSF000862">
    <property type="entry name" value="Steryl_ester_lip"/>
    <property type="match status" value="1"/>
</dbReference>